<feature type="domain" description="SET" evidence="2">
    <location>
        <begin position="1"/>
        <end position="68"/>
    </location>
</feature>
<dbReference type="PANTHER" id="PTHR46167">
    <property type="entry name" value="N-LYSINE METHYLTRANSFERASE KMT5A"/>
    <property type="match status" value="1"/>
</dbReference>
<dbReference type="SUPFAM" id="SSF82199">
    <property type="entry name" value="SET domain"/>
    <property type="match status" value="1"/>
</dbReference>
<evidence type="ECO:0000259" key="2">
    <source>
        <dbReference type="PROSITE" id="PS50280"/>
    </source>
</evidence>
<dbReference type="EMBL" id="JAOPHQ010004001">
    <property type="protein sequence ID" value="KAK0140881.1"/>
    <property type="molecule type" value="Genomic_DNA"/>
</dbReference>
<keyword evidence="3" id="KW-0489">Methyltransferase</keyword>
<gene>
    <name evidence="3" type="primary">kmt5a_0</name>
    <name evidence="3" type="ORF">N1851_022121</name>
</gene>
<protein>
    <submittedName>
        <fullName evidence="3">N-lysine methyltransferase KMT5A</fullName>
    </submittedName>
</protein>
<reference evidence="3" key="1">
    <citation type="journal article" date="2023" name="Front. Mar. Sci.">
        <title>A new Merluccius polli reference genome to investigate the effects of global change in West African waters.</title>
        <authorList>
            <person name="Mateo J.L."/>
            <person name="Blanco-Fernandez C."/>
            <person name="Garcia-Vazquez E."/>
            <person name="Machado-Schiaffino G."/>
        </authorList>
    </citation>
    <scope>NUCLEOTIDE SEQUENCE</scope>
    <source>
        <strain evidence="3">C29</strain>
        <tissue evidence="3">Fin</tissue>
    </source>
</reference>
<dbReference type="PANTHER" id="PTHR46167:SF1">
    <property type="entry name" value="N-LYSINE METHYLTRANSFERASE KMT5A"/>
    <property type="match status" value="1"/>
</dbReference>
<keyword evidence="3" id="KW-0808">Transferase</keyword>
<evidence type="ECO:0000256" key="1">
    <source>
        <dbReference type="SAM" id="MobiDB-lite"/>
    </source>
</evidence>
<sequence length="162" mass="18465">MDDAEDLKPFDAQHIDSSREDGSLGRLANDDHKSPNCVMKVIVNDRVHLCLFAVRSTEPGTEIVYNYGDSNWPWRKKENLENATVVSDEPKLFPDHVTNQGNLPAQIPQIALNDILGRIHGASLPVKVNSRYLRDENTHMVFVRMYGCQMVHLARERKKNEV</sequence>
<evidence type="ECO:0000313" key="4">
    <source>
        <dbReference type="Proteomes" id="UP001174136"/>
    </source>
</evidence>
<dbReference type="InterPro" id="IPR051760">
    <property type="entry name" value="KMT5A"/>
</dbReference>
<dbReference type="InterPro" id="IPR046341">
    <property type="entry name" value="SET_dom_sf"/>
</dbReference>
<dbReference type="InterPro" id="IPR001214">
    <property type="entry name" value="SET_dom"/>
</dbReference>
<organism evidence="3 4">
    <name type="scientific">Merluccius polli</name>
    <name type="common">Benguela hake</name>
    <name type="synonym">Merluccius cadenati</name>
    <dbReference type="NCBI Taxonomy" id="89951"/>
    <lineage>
        <taxon>Eukaryota</taxon>
        <taxon>Metazoa</taxon>
        <taxon>Chordata</taxon>
        <taxon>Craniata</taxon>
        <taxon>Vertebrata</taxon>
        <taxon>Euteleostomi</taxon>
        <taxon>Actinopterygii</taxon>
        <taxon>Neopterygii</taxon>
        <taxon>Teleostei</taxon>
        <taxon>Neoteleostei</taxon>
        <taxon>Acanthomorphata</taxon>
        <taxon>Zeiogadaria</taxon>
        <taxon>Gadariae</taxon>
        <taxon>Gadiformes</taxon>
        <taxon>Gadoidei</taxon>
        <taxon>Merlucciidae</taxon>
        <taxon>Merluccius</taxon>
    </lineage>
</organism>
<dbReference type="GO" id="GO:0043516">
    <property type="term" value="P:regulation of DNA damage response, signal transduction by p53 class mediator"/>
    <property type="evidence" value="ECO:0007669"/>
    <property type="project" value="TreeGrafter"/>
</dbReference>
<dbReference type="PROSITE" id="PS50280">
    <property type="entry name" value="SET"/>
    <property type="match status" value="1"/>
</dbReference>
<dbReference type="Proteomes" id="UP001174136">
    <property type="component" value="Unassembled WGS sequence"/>
</dbReference>
<dbReference type="Pfam" id="PF00856">
    <property type="entry name" value="SET"/>
    <property type="match status" value="1"/>
</dbReference>
<accession>A0AA47NW48</accession>
<dbReference type="GO" id="GO:0042799">
    <property type="term" value="F:histone H4K20 methyltransferase activity"/>
    <property type="evidence" value="ECO:0007669"/>
    <property type="project" value="TreeGrafter"/>
</dbReference>
<evidence type="ECO:0000313" key="3">
    <source>
        <dbReference type="EMBL" id="KAK0140881.1"/>
    </source>
</evidence>
<dbReference type="AlphaFoldDB" id="A0AA47NW48"/>
<comment type="caution">
    <text evidence="3">The sequence shown here is derived from an EMBL/GenBank/DDBJ whole genome shotgun (WGS) entry which is preliminary data.</text>
</comment>
<feature type="region of interest" description="Disordered" evidence="1">
    <location>
        <begin position="1"/>
        <end position="30"/>
    </location>
</feature>
<dbReference type="GO" id="GO:0006357">
    <property type="term" value="P:regulation of transcription by RNA polymerase II"/>
    <property type="evidence" value="ECO:0007669"/>
    <property type="project" value="TreeGrafter"/>
</dbReference>
<name>A0AA47NW48_MERPO</name>
<dbReference type="GO" id="GO:0032259">
    <property type="term" value="P:methylation"/>
    <property type="evidence" value="ECO:0007669"/>
    <property type="project" value="UniProtKB-KW"/>
</dbReference>
<proteinExistence type="predicted"/>
<dbReference type="GO" id="GO:0005634">
    <property type="term" value="C:nucleus"/>
    <property type="evidence" value="ECO:0007669"/>
    <property type="project" value="TreeGrafter"/>
</dbReference>
<keyword evidence="4" id="KW-1185">Reference proteome</keyword>
<dbReference type="Gene3D" id="2.170.270.10">
    <property type="entry name" value="SET domain"/>
    <property type="match status" value="1"/>
</dbReference>
<dbReference type="GO" id="GO:0005700">
    <property type="term" value="C:polytene chromosome"/>
    <property type="evidence" value="ECO:0007669"/>
    <property type="project" value="TreeGrafter"/>
</dbReference>